<proteinExistence type="predicted"/>
<protein>
    <submittedName>
        <fullName evidence="1">Uncharacterized protein</fullName>
    </submittedName>
</protein>
<sequence>MEYGISLTSTVDGGRSWSPPSPLFPLGRHKALKLLPANEHGTRKSQFECIPACLPIYSVAAIGGFSEDSFLIIRSVKGREEEYSIELWRMGDRRFDPDCLPPCSPSPLIQQIPLSCSSEQPGQSVELVETTEGGSALTVQALHDLLSCGPGDEDGGIKVTISTEGDWRLHEASFAAERDGTLTAVVTWNLRKQPHQPGIDSEGHVIIRTLRHKVDHQKTTLSG</sequence>
<dbReference type="EMBL" id="HBKN01011581">
    <property type="protein sequence ID" value="CAE2281328.1"/>
    <property type="molecule type" value="Transcribed_RNA"/>
</dbReference>
<name>A0A7S4ND47_GUITH</name>
<evidence type="ECO:0000313" key="1">
    <source>
        <dbReference type="EMBL" id="CAE2281328.1"/>
    </source>
</evidence>
<accession>A0A7S4ND47</accession>
<dbReference type="AlphaFoldDB" id="A0A7S4ND47"/>
<reference evidence="1" key="1">
    <citation type="submission" date="2021-01" db="EMBL/GenBank/DDBJ databases">
        <authorList>
            <person name="Corre E."/>
            <person name="Pelletier E."/>
            <person name="Niang G."/>
            <person name="Scheremetjew M."/>
            <person name="Finn R."/>
            <person name="Kale V."/>
            <person name="Holt S."/>
            <person name="Cochrane G."/>
            <person name="Meng A."/>
            <person name="Brown T."/>
            <person name="Cohen L."/>
        </authorList>
    </citation>
    <scope>NUCLEOTIDE SEQUENCE</scope>
    <source>
        <strain evidence="1">CCMP 2712</strain>
    </source>
</reference>
<gene>
    <name evidence="1" type="ORF">GTHE00462_LOCUS9116</name>
</gene>
<organism evidence="1">
    <name type="scientific">Guillardia theta</name>
    <name type="common">Cryptophyte</name>
    <name type="synonym">Cryptomonas phi</name>
    <dbReference type="NCBI Taxonomy" id="55529"/>
    <lineage>
        <taxon>Eukaryota</taxon>
        <taxon>Cryptophyceae</taxon>
        <taxon>Pyrenomonadales</taxon>
        <taxon>Geminigeraceae</taxon>
        <taxon>Guillardia</taxon>
    </lineage>
</organism>